<proteinExistence type="predicted"/>
<feature type="non-terminal residue" evidence="2">
    <location>
        <position position="418"/>
    </location>
</feature>
<reference evidence="2" key="1">
    <citation type="submission" date="2020-05" db="EMBL/GenBank/DDBJ databases">
        <title>Phylogenomic resolution of chytrid fungi.</title>
        <authorList>
            <person name="Stajich J.E."/>
            <person name="Amses K."/>
            <person name="Simmons R."/>
            <person name="Seto K."/>
            <person name="Myers J."/>
            <person name="Bonds A."/>
            <person name="Quandt C.A."/>
            <person name="Barry K."/>
            <person name="Liu P."/>
            <person name="Grigoriev I."/>
            <person name="Longcore J.E."/>
            <person name="James T.Y."/>
        </authorList>
    </citation>
    <scope>NUCLEOTIDE SEQUENCE</scope>
    <source>
        <strain evidence="2">JEL0513</strain>
    </source>
</reference>
<protein>
    <recommendedName>
        <fullName evidence="4">BZIP domain-containing protein</fullName>
    </recommendedName>
</protein>
<gene>
    <name evidence="2" type="ORF">HK100_011723</name>
</gene>
<dbReference type="Proteomes" id="UP001211907">
    <property type="component" value="Unassembled WGS sequence"/>
</dbReference>
<evidence type="ECO:0000313" key="3">
    <source>
        <dbReference type="Proteomes" id="UP001211907"/>
    </source>
</evidence>
<comment type="caution">
    <text evidence="2">The sequence shown here is derived from an EMBL/GenBank/DDBJ whole genome shotgun (WGS) entry which is preliminary data.</text>
</comment>
<feature type="region of interest" description="Disordered" evidence="1">
    <location>
        <begin position="56"/>
        <end position="100"/>
    </location>
</feature>
<evidence type="ECO:0008006" key="4">
    <source>
        <dbReference type="Google" id="ProtNLM"/>
    </source>
</evidence>
<sequence length="418" mass="46837">MNSQPTARTRAQLAEFTVNNNSNGINNINTAIEAGADIQRTISSNSIMTDSANAAIDDNAGSIDNDNDDSESRKQQRVHIRNSDVSNKRKSQVRQRQQNHTLELERKANELEKKVAELSATIQQYHTQSINNNISNGICLNVECSTKLATMVARNQALERQILQMYHSHTELRFLHYQQPAGRHPMQHSFKNQTDPNQFFPFDITVPSFQPHTHITSAATSGGCDDSRDRAASSVGRSNRIADLIENEEIAASADLFGRLDIETFRVQLNTLLRGVGTREINELIDSALSMIIKRNLLDRCDEIDRPHAIAIIEGMKEAGNNMMHWNHWYQSIAATVNLDTIPEINSPLFSDEMREILQKTVPLQETVRDNILSLSGHAHLVRALCVEYAASCLCKDEDEQNDRFGNALAIQGLLQGL</sequence>
<evidence type="ECO:0000256" key="1">
    <source>
        <dbReference type="SAM" id="MobiDB-lite"/>
    </source>
</evidence>
<organism evidence="2 3">
    <name type="scientific">Physocladia obscura</name>
    <dbReference type="NCBI Taxonomy" id="109957"/>
    <lineage>
        <taxon>Eukaryota</taxon>
        <taxon>Fungi</taxon>
        <taxon>Fungi incertae sedis</taxon>
        <taxon>Chytridiomycota</taxon>
        <taxon>Chytridiomycota incertae sedis</taxon>
        <taxon>Chytridiomycetes</taxon>
        <taxon>Chytridiales</taxon>
        <taxon>Chytriomycetaceae</taxon>
        <taxon>Physocladia</taxon>
    </lineage>
</organism>
<evidence type="ECO:0000313" key="2">
    <source>
        <dbReference type="EMBL" id="KAJ3139386.1"/>
    </source>
</evidence>
<name>A0AAD5TEG7_9FUNG</name>
<accession>A0AAD5TEG7</accession>
<keyword evidence="3" id="KW-1185">Reference proteome</keyword>
<dbReference type="EMBL" id="JADGJH010000076">
    <property type="protein sequence ID" value="KAJ3139386.1"/>
    <property type="molecule type" value="Genomic_DNA"/>
</dbReference>
<dbReference type="AlphaFoldDB" id="A0AAD5TEG7"/>